<feature type="domain" description="Rab-GAP TBC" evidence="2">
    <location>
        <begin position="48"/>
        <end position="296"/>
    </location>
</feature>
<dbReference type="OrthoDB" id="27140at2759"/>
<dbReference type="PANTHER" id="PTHR22957:SF337">
    <property type="entry name" value="TBC1 DOMAIN FAMILY MEMBER 5"/>
    <property type="match status" value="1"/>
</dbReference>
<dbReference type="InterPro" id="IPR000195">
    <property type="entry name" value="Rab-GAP-TBC_dom"/>
</dbReference>
<dbReference type="SMART" id="SM00164">
    <property type="entry name" value="TBC"/>
    <property type="match status" value="1"/>
</dbReference>
<organism evidence="3">
    <name type="scientific">Sipha flava</name>
    <name type="common">yellow sugarcane aphid</name>
    <dbReference type="NCBI Taxonomy" id="143950"/>
    <lineage>
        <taxon>Eukaryota</taxon>
        <taxon>Metazoa</taxon>
        <taxon>Ecdysozoa</taxon>
        <taxon>Arthropoda</taxon>
        <taxon>Hexapoda</taxon>
        <taxon>Insecta</taxon>
        <taxon>Pterygota</taxon>
        <taxon>Neoptera</taxon>
        <taxon>Paraneoptera</taxon>
        <taxon>Hemiptera</taxon>
        <taxon>Sternorrhyncha</taxon>
        <taxon>Aphidomorpha</taxon>
        <taxon>Aphidoidea</taxon>
        <taxon>Aphididae</taxon>
        <taxon>Sipha</taxon>
    </lineage>
</organism>
<dbReference type="InterPro" id="IPR035969">
    <property type="entry name" value="Rab-GAP_TBC_sf"/>
</dbReference>
<dbReference type="GO" id="GO:0005737">
    <property type="term" value="C:cytoplasm"/>
    <property type="evidence" value="ECO:0007669"/>
    <property type="project" value="UniProtKB-ARBA"/>
</dbReference>
<dbReference type="Pfam" id="PF00566">
    <property type="entry name" value="RabGAP-TBC"/>
    <property type="match status" value="1"/>
</dbReference>
<proteinExistence type="predicted"/>
<dbReference type="PANTHER" id="PTHR22957">
    <property type="entry name" value="TBC1 DOMAIN FAMILY MEMBER GTPASE-ACTIVATING PROTEIN"/>
    <property type="match status" value="1"/>
</dbReference>
<dbReference type="AlphaFoldDB" id="A0A2S2R2X9"/>
<dbReference type="SUPFAM" id="SSF47923">
    <property type="entry name" value="Ypt/Rab-GAP domain of gyp1p"/>
    <property type="match status" value="1"/>
</dbReference>
<dbReference type="Gene3D" id="1.10.8.270">
    <property type="entry name" value="putative rabgap domain of human tbc1 domain family member 14 like domains"/>
    <property type="match status" value="1"/>
</dbReference>
<dbReference type="PROSITE" id="PS50086">
    <property type="entry name" value="TBC_RABGAP"/>
    <property type="match status" value="1"/>
</dbReference>
<protein>
    <submittedName>
        <fullName evidence="3">TBC1 domain family member 5</fullName>
    </submittedName>
</protein>
<evidence type="ECO:0000313" key="3">
    <source>
        <dbReference type="EMBL" id="MBY84356.1"/>
    </source>
</evidence>
<dbReference type="FunFam" id="1.10.8.270:FF:000011">
    <property type="entry name" value="TBC1 domain family member 5"/>
    <property type="match status" value="1"/>
</dbReference>
<evidence type="ECO:0000256" key="1">
    <source>
        <dbReference type="ARBA" id="ARBA00022468"/>
    </source>
</evidence>
<sequence length="296" mass="34571">MFYTDFEDNSSSGNGQNVSVKLYESEWKYLFNIDDIDELRDIAIKGELRTSRFRSICWRLLLGLLPSDSSEWLITIEKFRSTYEQTKLIHYNDPHTQDSGPDNPLSLDDDSIWKQYFKDMELKKIIQQDVIRTSPGVEFFRTEKIQKIMVDLLFCYSREHPDLSYRQGMHEILAPLLFVLHCDHQALLHVLEQSSSDVSDLIKKILEPAYLEADAYSLFNTIMEIMKDYYNINDFVTSTPKESETVKTTSLTSESEVVRKLSKIRNTMLTRHDPELHEHLLALDISFTTFGVLVNF</sequence>
<dbReference type="GO" id="GO:0005096">
    <property type="term" value="F:GTPase activator activity"/>
    <property type="evidence" value="ECO:0007669"/>
    <property type="project" value="UniProtKB-KW"/>
</dbReference>
<accession>A0A2S2R2X9</accession>
<name>A0A2S2R2X9_9HEMI</name>
<evidence type="ECO:0000259" key="2">
    <source>
        <dbReference type="PROSITE" id="PS50086"/>
    </source>
</evidence>
<reference evidence="3" key="1">
    <citation type="submission" date="2018-04" db="EMBL/GenBank/DDBJ databases">
        <title>Transcriptome assembly of Sipha flava.</title>
        <authorList>
            <person name="Scully E.D."/>
            <person name="Geib S.M."/>
            <person name="Palmer N.A."/>
            <person name="Koch K."/>
            <person name="Bradshaw J."/>
            <person name="Heng-Moss T."/>
            <person name="Sarath G."/>
        </authorList>
    </citation>
    <scope>NUCLEOTIDE SEQUENCE</scope>
</reference>
<gene>
    <name evidence="3" type="primary">TBC1D5_1</name>
    <name evidence="3" type="ORF">g.138102</name>
</gene>
<dbReference type="EMBL" id="GGMS01015153">
    <property type="protein sequence ID" value="MBY84356.1"/>
    <property type="molecule type" value="Transcribed_RNA"/>
</dbReference>
<keyword evidence="1" id="KW-0343">GTPase activation</keyword>